<name>A0A0K6IX63_9PROT</name>
<dbReference type="Gene3D" id="3.90.950.20">
    <property type="entry name" value="CinA-like"/>
    <property type="match status" value="1"/>
</dbReference>
<reference evidence="3" key="1">
    <citation type="submission" date="2015-08" db="EMBL/GenBank/DDBJ databases">
        <authorList>
            <person name="Babu N.S."/>
            <person name="Beckwith C.J."/>
            <person name="Beseler K.G."/>
            <person name="Brison A."/>
            <person name="Carone J.V."/>
            <person name="Caskin T.P."/>
            <person name="Diamond M."/>
            <person name="Durham M.E."/>
            <person name="Foxe J.M."/>
            <person name="Go M."/>
            <person name="Henderson B.A."/>
            <person name="Jones I.B."/>
            <person name="McGettigan J.A."/>
            <person name="Micheletti S.J."/>
            <person name="Nasrallah M.E."/>
            <person name="Ortiz D."/>
            <person name="Piller C.R."/>
            <person name="Privatt S.R."/>
            <person name="Schneider S.L."/>
            <person name="Sharp S."/>
            <person name="Smith T.C."/>
            <person name="Stanton J.D."/>
            <person name="Ullery H.E."/>
            <person name="Wilson R.J."/>
            <person name="Serrano M.G."/>
            <person name="Buck G."/>
            <person name="Lee V."/>
            <person name="Wang Y."/>
            <person name="Carvalho R."/>
            <person name="Voegtly L."/>
            <person name="Shi R."/>
            <person name="Duckworth R."/>
            <person name="Johnson A."/>
            <person name="Loviza R."/>
            <person name="Walstead R."/>
            <person name="Shah Z."/>
            <person name="Kiflezghi M."/>
            <person name="Wade K."/>
            <person name="Ball S.L."/>
            <person name="Bradley K.W."/>
            <person name="Asai D.J."/>
            <person name="Bowman C.A."/>
            <person name="Russell D.A."/>
            <person name="Pope W.H."/>
            <person name="Jacobs-Sera D."/>
            <person name="Hendrix R.W."/>
            <person name="Hatfull G.F."/>
        </authorList>
    </citation>
    <scope>NUCLEOTIDE SEQUENCE [LARGE SCALE GENOMIC DNA]</scope>
    <source>
        <strain evidence="3">JCM 19170</strain>
    </source>
</reference>
<evidence type="ECO:0000313" key="2">
    <source>
        <dbReference type="EMBL" id="CUB07629.1"/>
    </source>
</evidence>
<dbReference type="Pfam" id="PF02464">
    <property type="entry name" value="CinA"/>
    <property type="match status" value="1"/>
</dbReference>
<dbReference type="OrthoDB" id="9801454at2"/>
<dbReference type="NCBIfam" id="TIGR00199">
    <property type="entry name" value="PncC_domain"/>
    <property type="match status" value="1"/>
</dbReference>
<accession>A0A0K6IX63</accession>
<evidence type="ECO:0000259" key="1">
    <source>
        <dbReference type="Pfam" id="PF02464"/>
    </source>
</evidence>
<dbReference type="Proteomes" id="UP000182108">
    <property type="component" value="Unassembled WGS sequence"/>
</dbReference>
<protein>
    <submittedName>
        <fullName evidence="2">Amidohydrolase, PncC family</fullName>
    </submittedName>
</protein>
<dbReference type="AlphaFoldDB" id="A0A0K6IX63"/>
<sequence length="167" mass="17556">MIRPEDPLGRLAREVGARLAARGWMLATAESCTGGAVAEAITAIAGSSGWFERGFVTYSNAAKIELLGVAPLTLERHGAVSQAVAREMALGALSHSRAEVALSITGIAGPDGGTPEKPVGTVCFGWAWKRDRPQVRSERRHFAGDRIAVRAQAVRTALAGVLALCRP</sequence>
<dbReference type="InterPro" id="IPR036653">
    <property type="entry name" value="CinA-like_C"/>
</dbReference>
<keyword evidence="2" id="KW-0378">Hydrolase</keyword>
<keyword evidence="3" id="KW-1185">Reference proteome</keyword>
<dbReference type="RefSeq" id="WP_055423906.1">
    <property type="nucleotide sequence ID" value="NZ_CYHH01000009.1"/>
</dbReference>
<evidence type="ECO:0000313" key="3">
    <source>
        <dbReference type="Proteomes" id="UP000182108"/>
    </source>
</evidence>
<dbReference type="EMBL" id="CYHH01000009">
    <property type="protein sequence ID" value="CUB07629.1"/>
    <property type="molecule type" value="Genomic_DNA"/>
</dbReference>
<gene>
    <name evidence="2" type="ORF">Ga0061068_10958</name>
</gene>
<proteinExistence type="predicted"/>
<dbReference type="SUPFAM" id="SSF142433">
    <property type="entry name" value="CinA-like"/>
    <property type="match status" value="1"/>
</dbReference>
<dbReference type="GO" id="GO:0016787">
    <property type="term" value="F:hydrolase activity"/>
    <property type="evidence" value="ECO:0007669"/>
    <property type="project" value="UniProtKB-KW"/>
</dbReference>
<dbReference type="InterPro" id="IPR008136">
    <property type="entry name" value="CinA_C"/>
</dbReference>
<feature type="domain" description="CinA C-terminal" evidence="1">
    <location>
        <begin position="11"/>
        <end position="162"/>
    </location>
</feature>
<organism evidence="2 3">
    <name type="scientific">Tepidiphilus thermophilus</name>
    <dbReference type="NCBI Taxonomy" id="876478"/>
    <lineage>
        <taxon>Bacteria</taxon>
        <taxon>Pseudomonadati</taxon>
        <taxon>Pseudomonadota</taxon>
        <taxon>Hydrogenophilia</taxon>
        <taxon>Hydrogenophilales</taxon>
        <taxon>Hydrogenophilaceae</taxon>
        <taxon>Tepidiphilus</taxon>
    </lineage>
</organism>